<evidence type="ECO:0000313" key="6">
    <source>
        <dbReference type="Proteomes" id="UP000773614"/>
    </source>
</evidence>
<dbReference type="InterPro" id="IPR027266">
    <property type="entry name" value="TrmE/GcvT-like"/>
</dbReference>
<dbReference type="SUPFAM" id="SSF103025">
    <property type="entry name" value="Folate-binding domain"/>
    <property type="match status" value="1"/>
</dbReference>
<dbReference type="Proteomes" id="UP000773614">
    <property type="component" value="Unassembled WGS sequence"/>
</dbReference>
<proteinExistence type="predicted"/>
<dbReference type="Pfam" id="PF17806">
    <property type="entry name" value="SO_alpha_A3"/>
    <property type="match status" value="1"/>
</dbReference>
<dbReference type="PANTHER" id="PTHR43757:SF2">
    <property type="entry name" value="AMINOMETHYLTRANSFERASE, MITOCHONDRIAL"/>
    <property type="match status" value="1"/>
</dbReference>
<feature type="domain" description="GCVT N-terminal" evidence="2">
    <location>
        <begin position="163"/>
        <end position="433"/>
    </location>
</feature>
<dbReference type="InterPro" id="IPR041854">
    <property type="entry name" value="BFD-like_2Fe2S-bd_dom_sf"/>
</dbReference>
<feature type="non-terminal residue" evidence="5">
    <location>
        <position position="1"/>
    </location>
</feature>
<feature type="domain" description="Aminomethyltransferase C-terminal" evidence="3">
    <location>
        <begin position="453"/>
        <end position="538"/>
    </location>
</feature>
<dbReference type="Pfam" id="PF01571">
    <property type="entry name" value="GCV_T"/>
    <property type="match status" value="1"/>
</dbReference>
<dbReference type="InterPro" id="IPR028896">
    <property type="entry name" value="GcvT/YgfZ/DmdA"/>
</dbReference>
<dbReference type="Gene3D" id="3.30.1360.120">
    <property type="entry name" value="Probable tRNA modification gtpase trme, domain 1"/>
    <property type="match status" value="1"/>
</dbReference>
<comment type="caution">
    <text evidence="5">The sequence shown here is derived from an EMBL/GenBank/DDBJ whole genome shotgun (WGS) entry which is preliminary data.</text>
</comment>
<accession>A0A964TB06</accession>
<dbReference type="InterPro" id="IPR029043">
    <property type="entry name" value="GcvT/YgfZ_C"/>
</dbReference>
<gene>
    <name evidence="5" type="ORF">E4O86_22810</name>
</gene>
<dbReference type="InterPro" id="IPR006222">
    <property type="entry name" value="GCVT_N"/>
</dbReference>
<sequence length="546" mass="59167">AGAANGTFALADALAEGARAGAEAAGRAGFERADAAMPSVAGRDWGQGAIRILPELPSDRPAHKVRAWVDLQDDVTTKDLRLAVQEGYRAVEHAKRYTTAGMGTDQGKVANLNAFAVLSAARGEPLPAVGVTTFRQPWKPVAFGALAGRHVGDHFAPRRTTPMHAWHRGRSAVFEPVGDWLRPRAYPRPGESFRDAVWREARAARQAVGLLDASTLGKIDVRGRDARVFLDRVYTNSWRKLAPGRCRYGLMLGEDGMVADDGVTACLADDHFHMTTTTGGAANVLARLEDYLQTEWPDLEVYLASVTEQWAVASLCGPECHRLVSELCDDLDADPAGFPFMSWRAAHVGGVPVRVFRISFTGELSYEINIPASYGLWLWELLIEKGAAFGITPYGTEAMHLLRAEKGFILVGQETDGTVTPHDLRMDWIVKKDGDFIGRRSLARADTAREGRRQLVGLLTEDPDHVLMEGAQVIGTAAEPEPPVPMLGHVTSSYFSPNLGRSIALALVKDGGRRIGERLWVARAAAAPVPVIVSETDFLARGEAGP</sequence>
<evidence type="ECO:0000259" key="3">
    <source>
        <dbReference type="Pfam" id="PF08669"/>
    </source>
</evidence>
<dbReference type="EMBL" id="SPKJ01000202">
    <property type="protein sequence ID" value="MYZ50532.1"/>
    <property type="molecule type" value="Genomic_DNA"/>
</dbReference>
<keyword evidence="1" id="KW-0560">Oxidoreductase</keyword>
<dbReference type="AlphaFoldDB" id="A0A964TB06"/>
<dbReference type="InterPro" id="IPR013977">
    <property type="entry name" value="GcvT_C"/>
</dbReference>
<organism evidence="5 6">
    <name type="scientific">Propylenella binzhouense</name>
    <dbReference type="NCBI Taxonomy" id="2555902"/>
    <lineage>
        <taxon>Bacteria</taxon>
        <taxon>Pseudomonadati</taxon>
        <taxon>Pseudomonadota</taxon>
        <taxon>Alphaproteobacteria</taxon>
        <taxon>Hyphomicrobiales</taxon>
        <taxon>Propylenellaceae</taxon>
        <taxon>Propylenella</taxon>
    </lineage>
</organism>
<dbReference type="RefSeq" id="WP_281351657.1">
    <property type="nucleotide sequence ID" value="NZ_SPKJ01000202.1"/>
</dbReference>
<keyword evidence="6" id="KW-1185">Reference proteome</keyword>
<feature type="domain" description="SoxA A3" evidence="4">
    <location>
        <begin position="65"/>
        <end position="149"/>
    </location>
</feature>
<dbReference type="Gene3D" id="1.10.10.1100">
    <property type="entry name" value="BFD-like [2Fe-2S]-binding domain"/>
    <property type="match status" value="1"/>
</dbReference>
<dbReference type="GO" id="GO:0016491">
    <property type="term" value="F:oxidoreductase activity"/>
    <property type="evidence" value="ECO:0007669"/>
    <property type="project" value="UniProtKB-KW"/>
</dbReference>
<dbReference type="PANTHER" id="PTHR43757">
    <property type="entry name" value="AMINOMETHYLTRANSFERASE"/>
    <property type="match status" value="1"/>
</dbReference>
<name>A0A964TB06_9HYPH</name>
<protein>
    <submittedName>
        <fullName evidence="5">Sarcosine oxidase subunit alpha</fullName>
    </submittedName>
</protein>
<evidence type="ECO:0000259" key="2">
    <source>
        <dbReference type="Pfam" id="PF01571"/>
    </source>
</evidence>
<evidence type="ECO:0000256" key="1">
    <source>
        <dbReference type="ARBA" id="ARBA00023002"/>
    </source>
</evidence>
<reference evidence="5" key="1">
    <citation type="submission" date="2019-03" db="EMBL/GenBank/DDBJ databases">
        <title>Afifella sp. nov., isolated from activated sludge.</title>
        <authorList>
            <person name="Li Q."/>
            <person name="Liu Y."/>
        </authorList>
    </citation>
    <scope>NUCLEOTIDE SEQUENCE</scope>
    <source>
        <strain evidence="5">L72</strain>
    </source>
</reference>
<evidence type="ECO:0000259" key="4">
    <source>
        <dbReference type="Pfam" id="PF17806"/>
    </source>
</evidence>
<evidence type="ECO:0000313" key="5">
    <source>
        <dbReference type="EMBL" id="MYZ50532.1"/>
    </source>
</evidence>
<dbReference type="InterPro" id="IPR041117">
    <property type="entry name" value="SoxA_A3"/>
</dbReference>
<dbReference type="SUPFAM" id="SSF101790">
    <property type="entry name" value="Aminomethyltransferase beta-barrel domain"/>
    <property type="match status" value="1"/>
</dbReference>
<dbReference type="Pfam" id="PF08669">
    <property type="entry name" value="GCV_T_C"/>
    <property type="match status" value="1"/>
</dbReference>